<evidence type="ECO:0000259" key="5">
    <source>
        <dbReference type="PROSITE" id="PS50949"/>
    </source>
</evidence>
<organism evidence="6 7">
    <name type="scientific">Paraburkholderia hospita</name>
    <dbReference type="NCBI Taxonomy" id="169430"/>
    <lineage>
        <taxon>Bacteria</taxon>
        <taxon>Pseudomonadati</taxon>
        <taxon>Pseudomonadota</taxon>
        <taxon>Betaproteobacteria</taxon>
        <taxon>Burkholderiales</taxon>
        <taxon>Burkholderiaceae</taxon>
        <taxon>Paraburkholderia</taxon>
    </lineage>
</organism>
<evidence type="ECO:0000256" key="2">
    <source>
        <dbReference type="ARBA" id="ARBA00023125"/>
    </source>
</evidence>
<evidence type="ECO:0000256" key="3">
    <source>
        <dbReference type="ARBA" id="ARBA00023163"/>
    </source>
</evidence>
<reference evidence="6 7" key="1">
    <citation type="journal article" date="2012" name="J. Bacteriol.">
        <title>Draft Genome Sequence of the Soil Bacterium Burkholderia terrae Strain BS001, Which Interacts with Fungal Surface Structures.</title>
        <authorList>
            <person name="Nazir R."/>
            <person name="Hansen M.A."/>
            <person name="Sorensen S."/>
            <person name="van Elsas J.D."/>
        </authorList>
    </citation>
    <scope>NUCLEOTIDE SEQUENCE [LARGE SCALE GENOMIC DNA]</scope>
    <source>
        <strain evidence="6 7">BS001</strain>
    </source>
</reference>
<dbReference type="InterPro" id="IPR036388">
    <property type="entry name" value="WH-like_DNA-bd_sf"/>
</dbReference>
<dbReference type="Pfam" id="PF00392">
    <property type="entry name" value="GntR"/>
    <property type="match status" value="1"/>
</dbReference>
<dbReference type="SUPFAM" id="SSF46785">
    <property type="entry name" value="Winged helix' DNA-binding domain"/>
    <property type="match status" value="1"/>
</dbReference>
<dbReference type="PANTHER" id="PTHR43537">
    <property type="entry name" value="TRANSCRIPTIONAL REGULATOR, GNTR FAMILY"/>
    <property type="match status" value="1"/>
</dbReference>
<dbReference type="InterPro" id="IPR000524">
    <property type="entry name" value="Tscrpt_reg_HTH_GntR"/>
</dbReference>
<keyword evidence="2 6" id="KW-0238">DNA-binding</keyword>
<gene>
    <name evidence="6" type="ORF">WQE_02552</name>
</gene>
<dbReference type="EMBL" id="AKAU01000016">
    <property type="protein sequence ID" value="EIN02592.1"/>
    <property type="molecule type" value="Genomic_DNA"/>
</dbReference>
<dbReference type="SUPFAM" id="SSF48008">
    <property type="entry name" value="GntR ligand-binding domain-like"/>
    <property type="match status" value="1"/>
</dbReference>
<accession>A0ABN0FUP6</accession>
<keyword evidence="3" id="KW-0804">Transcription</keyword>
<dbReference type="Gene3D" id="1.20.120.530">
    <property type="entry name" value="GntR ligand-binding domain-like"/>
    <property type="match status" value="1"/>
</dbReference>
<dbReference type="SMART" id="SM00345">
    <property type="entry name" value="HTH_GNTR"/>
    <property type="match status" value="1"/>
</dbReference>
<evidence type="ECO:0000313" key="7">
    <source>
        <dbReference type="Proteomes" id="UP000004980"/>
    </source>
</evidence>
<dbReference type="PANTHER" id="PTHR43537:SF1">
    <property type="entry name" value="GLC OPERON TRANSCRIPTIONAL ACTIVATOR"/>
    <property type="match status" value="1"/>
</dbReference>
<feature type="coiled-coil region" evidence="4">
    <location>
        <begin position="298"/>
        <end position="328"/>
    </location>
</feature>
<dbReference type="PRINTS" id="PR00035">
    <property type="entry name" value="HTHGNTR"/>
</dbReference>
<keyword evidence="4" id="KW-0175">Coiled coil</keyword>
<feature type="domain" description="HTH gntR-type" evidence="5">
    <location>
        <begin position="88"/>
        <end position="156"/>
    </location>
</feature>
<evidence type="ECO:0000256" key="4">
    <source>
        <dbReference type="SAM" id="Coils"/>
    </source>
</evidence>
<dbReference type="Proteomes" id="UP000004980">
    <property type="component" value="Unassembled WGS sequence"/>
</dbReference>
<dbReference type="Pfam" id="PF07729">
    <property type="entry name" value="FCD"/>
    <property type="match status" value="1"/>
</dbReference>
<dbReference type="GO" id="GO:0003677">
    <property type="term" value="F:DNA binding"/>
    <property type="evidence" value="ECO:0007669"/>
    <property type="project" value="UniProtKB-KW"/>
</dbReference>
<evidence type="ECO:0000256" key="1">
    <source>
        <dbReference type="ARBA" id="ARBA00023015"/>
    </source>
</evidence>
<comment type="caution">
    <text evidence="6">The sequence shown here is derived from an EMBL/GenBank/DDBJ whole genome shotgun (WGS) entry which is preliminary data.</text>
</comment>
<name>A0ABN0FUP6_9BURK</name>
<proteinExistence type="predicted"/>
<protein>
    <submittedName>
        <fullName evidence="6">DNA-binding transcriptional regulator GlcC</fullName>
    </submittedName>
</protein>
<dbReference type="InterPro" id="IPR036390">
    <property type="entry name" value="WH_DNA-bd_sf"/>
</dbReference>
<evidence type="ECO:0000313" key="6">
    <source>
        <dbReference type="EMBL" id="EIN02592.1"/>
    </source>
</evidence>
<dbReference type="PROSITE" id="PS50949">
    <property type="entry name" value="HTH_GNTR"/>
    <property type="match status" value="1"/>
</dbReference>
<dbReference type="NCBIfam" id="NF007442">
    <property type="entry name" value="PRK09990.1"/>
    <property type="match status" value="1"/>
</dbReference>
<dbReference type="CDD" id="cd07377">
    <property type="entry name" value="WHTH_GntR"/>
    <property type="match status" value="1"/>
</dbReference>
<dbReference type="InterPro" id="IPR011711">
    <property type="entry name" value="GntR_C"/>
</dbReference>
<dbReference type="InterPro" id="IPR008920">
    <property type="entry name" value="TF_FadR/GntR_C"/>
</dbReference>
<dbReference type="Gene3D" id="1.10.10.10">
    <property type="entry name" value="Winged helix-like DNA-binding domain superfamily/Winged helix DNA-binding domain"/>
    <property type="match status" value="1"/>
</dbReference>
<sequence length="333" mass="37751">MGRLRGRTCSIARRISVLPPIVPVSCFAVDGRGEWSYQFFNFPETMQDALKQAWNGNWRYHRPHPEPVRQVVIPVISDPENPAKQSDRKIADVVAERIERLIVDGVLRSGQALPSERRLTDKLGVSRTALREGLKLLRARGIIETAHGKGSFVANLTAQPPQSPLMHLLASQPRTLYDLFEVRGMLEAESARLAALRGTPADYMMITRRYEEMLAAHNSETDPATHARLDHAFHLAICEASHNPVLVHTLRSLTELLLSSVFASVNNLYHRQPHRKRIDRQHARLYNAVTGKLPEQAYRAAADHIDGVRESLQEIEQEEQRLVRATLRLEGWK</sequence>
<keyword evidence="1" id="KW-0805">Transcription regulation</keyword>
<keyword evidence="7" id="KW-1185">Reference proteome</keyword>
<dbReference type="SMART" id="SM00895">
    <property type="entry name" value="FCD"/>
    <property type="match status" value="1"/>
</dbReference>